<sequence length="58" mass="6658">MECFTYSRSHIRYCGEVMGFKTTNNSELQSIQSFMVNIQLPQYVKASLLGNFGGRQFV</sequence>
<name>A0A398AC23_BRACM</name>
<protein>
    <submittedName>
        <fullName evidence="1">Uncharacterized protein</fullName>
    </submittedName>
</protein>
<reference evidence="1 2" key="1">
    <citation type="submission" date="2018-06" db="EMBL/GenBank/DDBJ databases">
        <title>WGS assembly of Brassica rapa FPsc.</title>
        <authorList>
            <person name="Bowman J."/>
            <person name="Kohchi T."/>
            <person name="Yamato K."/>
            <person name="Jenkins J."/>
            <person name="Shu S."/>
            <person name="Ishizaki K."/>
            <person name="Yamaoka S."/>
            <person name="Nishihama R."/>
            <person name="Nakamura Y."/>
            <person name="Berger F."/>
            <person name="Adam C."/>
            <person name="Aki S."/>
            <person name="Althoff F."/>
            <person name="Araki T."/>
            <person name="Arteaga-Vazquez M."/>
            <person name="Balasubrmanian S."/>
            <person name="Bauer D."/>
            <person name="Boehm C."/>
            <person name="Briginshaw L."/>
            <person name="Caballero-Perez J."/>
            <person name="Catarino B."/>
            <person name="Chen F."/>
            <person name="Chiyoda S."/>
            <person name="Chovatia M."/>
            <person name="Davies K."/>
            <person name="Delmans M."/>
            <person name="Demura T."/>
            <person name="Dierschke T."/>
            <person name="Dolan L."/>
            <person name="Dorantes-Acosta A."/>
            <person name="Eklund D."/>
            <person name="Florent S."/>
            <person name="Flores-Sandoval E."/>
            <person name="Fujiyama A."/>
            <person name="Fukuzawa H."/>
            <person name="Galik B."/>
            <person name="Grimanelli D."/>
            <person name="Grimwood J."/>
            <person name="Grossniklaus U."/>
            <person name="Hamada T."/>
            <person name="Haseloff J."/>
            <person name="Hetherington A."/>
            <person name="Higo A."/>
            <person name="Hirakawa Y."/>
            <person name="Hundley H."/>
            <person name="Ikeda Y."/>
            <person name="Inoue K."/>
            <person name="Inoue S."/>
            <person name="Ishida S."/>
            <person name="Jia Q."/>
            <person name="Kakita M."/>
            <person name="Kanazawa T."/>
            <person name="Kawai Y."/>
            <person name="Kawashima T."/>
            <person name="Kennedy M."/>
            <person name="Kinose K."/>
            <person name="Kinoshita T."/>
            <person name="Kohara Y."/>
            <person name="Koide E."/>
            <person name="Komatsu K."/>
            <person name="Kopischke S."/>
            <person name="Kubo M."/>
            <person name="Kyozuka J."/>
            <person name="Lagercrantz U."/>
            <person name="Lin S."/>
            <person name="Lindquist E."/>
            <person name="Lipzen A."/>
            <person name="Lu C."/>
            <person name="Luna E."/>
            <person name="Martienssen R."/>
            <person name="Minamino N."/>
            <person name="Mizutani M."/>
            <person name="Mizutani M."/>
            <person name="Mochizuki N."/>
            <person name="Monte I."/>
            <person name="Mosher R."/>
            <person name="Nagasaki H."/>
            <person name="Nakagami H."/>
            <person name="Naramoto S."/>
            <person name="Nishitani K."/>
            <person name="Ohtani M."/>
            <person name="Okamoto T."/>
            <person name="Okumura M."/>
            <person name="Phillips J."/>
            <person name="Pollak B."/>
            <person name="Reinders A."/>
            <person name="Roevekamp M."/>
            <person name="Sano R."/>
            <person name="Sawa S."/>
            <person name="Schmid M."/>
            <person name="Shirakawa M."/>
            <person name="Solano R."/>
            <person name="Spunde A."/>
            <person name="Suetsugu N."/>
            <person name="Sugano S."/>
            <person name="Sugiyama A."/>
            <person name="Sun R."/>
            <person name="Suzuki Y."/>
            <person name="Takenaka M."/>
            <person name="Takezawa D."/>
            <person name="Tomogane H."/>
            <person name="Tsuzuki M."/>
            <person name="Ueda T."/>
            <person name="Umeda M."/>
            <person name="Ward J."/>
            <person name="Watanabe Y."/>
            <person name="Yazaki K."/>
            <person name="Yokoyama R."/>
            <person name="Yoshitake Y."/>
            <person name="Yotsui I."/>
            <person name="Zachgo S."/>
            <person name="Schmutz J."/>
        </authorList>
    </citation>
    <scope>NUCLEOTIDE SEQUENCE [LARGE SCALE GENOMIC DNA]</scope>
    <source>
        <strain evidence="2">cv. B-3</strain>
    </source>
</reference>
<dbReference type="EMBL" id="CM010629">
    <property type="protein sequence ID" value="RID75401.1"/>
    <property type="molecule type" value="Genomic_DNA"/>
</dbReference>
<gene>
    <name evidence="1" type="ORF">BRARA_B02448</name>
</gene>
<organism evidence="1 2">
    <name type="scientific">Brassica campestris</name>
    <name type="common">Field mustard</name>
    <dbReference type="NCBI Taxonomy" id="3711"/>
    <lineage>
        <taxon>Eukaryota</taxon>
        <taxon>Viridiplantae</taxon>
        <taxon>Streptophyta</taxon>
        <taxon>Embryophyta</taxon>
        <taxon>Tracheophyta</taxon>
        <taxon>Spermatophyta</taxon>
        <taxon>Magnoliopsida</taxon>
        <taxon>eudicotyledons</taxon>
        <taxon>Gunneridae</taxon>
        <taxon>Pentapetalae</taxon>
        <taxon>rosids</taxon>
        <taxon>malvids</taxon>
        <taxon>Brassicales</taxon>
        <taxon>Brassicaceae</taxon>
        <taxon>Brassiceae</taxon>
        <taxon>Brassica</taxon>
    </lineage>
</organism>
<dbReference type="Proteomes" id="UP000264353">
    <property type="component" value="Chromosome A2"/>
</dbReference>
<evidence type="ECO:0000313" key="1">
    <source>
        <dbReference type="EMBL" id="RID75401.1"/>
    </source>
</evidence>
<dbReference type="AlphaFoldDB" id="A0A398AC23"/>
<evidence type="ECO:0000313" key="2">
    <source>
        <dbReference type="Proteomes" id="UP000264353"/>
    </source>
</evidence>
<accession>A0A398AC23</accession>
<proteinExistence type="predicted"/>